<evidence type="ECO:0000256" key="3">
    <source>
        <dbReference type="ARBA" id="ARBA00022801"/>
    </source>
</evidence>
<dbReference type="SMART" id="SM01179">
    <property type="entry name" value="DUF862"/>
    <property type="match status" value="1"/>
</dbReference>
<organism evidence="5 6">
    <name type="scientific">Haematococcus lacustris</name>
    <name type="common">Green alga</name>
    <name type="synonym">Haematococcus pluvialis</name>
    <dbReference type="NCBI Taxonomy" id="44745"/>
    <lineage>
        <taxon>Eukaryota</taxon>
        <taxon>Viridiplantae</taxon>
        <taxon>Chlorophyta</taxon>
        <taxon>core chlorophytes</taxon>
        <taxon>Chlorophyceae</taxon>
        <taxon>CS clade</taxon>
        <taxon>Chlamydomonadales</taxon>
        <taxon>Haematococcaceae</taxon>
        <taxon>Haematococcus</taxon>
    </lineage>
</organism>
<dbReference type="PANTHER" id="PTHR12378:SF7">
    <property type="entry name" value="DESUMOYLATING ISOPEPTIDASE 1"/>
    <property type="match status" value="1"/>
</dbReference>
<protein>
    <submittedName>
        <fullName evidence="5">DUF862 domain-containing protein</fullName>
    </submittedName>
</protein>
<feature type="non-terminal residue" evidence="5">
    <location>
        <position position="187"/>
    </location>
</feature>
<comment type="caution">
    <text evidence="5">The sequence shown here is derived from an EMBL/GenBank/DDBJ whole genome shotgun (WGS) entry which is preliminary data.</text>
</comment>
<dbReference type="EMBL" id="BLLF01000752">
    <property type="protein sequence ID" value="GFH14666.1"/>
    <property type="molecule type" value="Genomic_DNA"/>
</dbReference>
<feature type="domain" description="PPPDE" evidence="4">
    <location>
        <begin position="1"/>
        <end position="159"/>
    </location>
</feature>
<evidence type="ECO:0000313" key="6">
    <source>
        <dbReference type="Proteomes" id="UP000485058"/>
    </source>
</evidence>
<keyword evidence="2" id="KW-0645">Protease</keyword>
<dbReference type="PROSITE" id="PS51858">
    <property type="entry name" value="PPPDE"/>
    <property type="match status" value="1"/>
</dbReference>
<accession>A0A699Z5V7</accession>
<dbReference type="PANTHER" id="PTHR12378">
    <property type="entry name" value="DESUMOYLATING ISOPEPTIDASE"/>
    <property type="match status" value="1"/>
</dbReference>
<proteinExistence type="inferred from homology"/>
<evidence type="ECO:0000256" key="1">
    <source>
        <dbReference type="ARBA" id="ARBA00008140"/>
    </source>
</evidence>
<keyword evidence="3" id="KW-0378">Hydrolase</keyword>
<dbReference type="InterPro" id="IPR008580">
    <property type="entry name" value="PPPDE_dom"/>
</dbReference>
<dbReference type="Gene3D" id="3.90.1720.30">
    <property type="entry name" value="PPPDE domains"/>
    <property type="match status" value="1"/>
</dbReference>
<comment type="similarity">
    <text evidence="1">Belongs to the DeSI family.</text>
</comment>
<name>A0A699Z5V7_HAELA</name>
<evidence type="ECO:0000313" key="5">
    <source>
        <dbReference type="EMBL" id="GFH14666.1"/>
    </source>
</evidence>
<reference evidence="5 6" key="1">
    <citation type="submission" date="2020-02" db="EMBL/GenBank/DDBJ databases">
        <title>Draft genome sequence of Haematococcus lacustris strain NIES-144.</title>
        <authorList>
            <person name="Morimoto D."/>
            <person name="Nakagawa S."/>
            <person name="Yoshida T."/>
            <person name="Sawayama S."/>
        </authorList>
    </citation>
    <scope>NUCLEOTIDE SEQUENCE [LARGE SCALE GENOMIC DNA]</scope>
    <source>
        <strain evidence="5 6">NIES-144</strain>
    </source>
</reference>
<gene>
    <name evidence="5" type="ORF">HaLaN_10765</name>
</gene>
<dbReference type="InterPro" id="IPR042266">
    <property type="entry name" value="PPPDE_sf"/>
</dbReference>
<feature type="non-terminal residue" evidence="5">
    <location>
        <position position="1"/>
    </location>
</feature>
<dbReference type="GO" id="GO:0008233">
    <property type="term" value="F:peptidase activity"/>
    <property type="evidence" value="ECO:0007669"/>
    <property type="project" value="UniProtKB-KW"/>
</dbReference>
<keyword evidence="6" id="KW-1185">Reference proteome</keyword>
<dbReference type="GO" id="GO:0006508">
    <property type="term" value="P:proteolysis"/>
    <property type="evidence" value="ECO:0007669"/>
    <property type="project" value="UniProtKB-KW"/>
</dbReference>
<dbReference type="Proteomes" id="UP000485058">
    <property type="component" value="Unassembled WGS sequence"/>
</dbReference>
<dbReference type="AlphaFoldDB" id="A0A699Z5V7"/>
<evidence type="ECO:0000256" key="2">
    <source>
        <dbReference type="ARBA" id="ARBA00022670"/>
    </source>
</evidence>
<dbReference type="GO" id="GO:0070646">
    <property type="term" value="P:protein modification by small protein removal"/>
    <property type="evidence" value="ECO:0007669"/>
    <property type="project" value="TreeGrafter"/>
</dbReference>
<sequence>MGMARALSPMLLGTQVEGVWHTSVVVDNTEWCEADHTSSQAWLTQLIPLCSMIGPGSGLVFGYGVHKAEPGTTLFGQPLQRVSLGSTHLPRSMILDLIRDLSLSRFRPEDYSLLTNNCNHFTNEVSLLLTGSGIPSHYLTQHEVLMRSPMGQMLLPMIQQMEGPLARVTADGLAFEPAPATSLPGSL</sequence>
<dbReference type="Pfam" id="PF05903">
    <property type="entry name" value="Peptidase_C97"/>
    <property type="match status" value="1"/>
</dbReference>
<evidence type="ECO:0000259" key="4">
    <source>
        <dbReference type="PROSITE" id="PS51858"/>
    </source>
</evidence>